<proteinExistence type="predicted"/>
<keyword evidence="2" id="KW-1185">Reference proteome</keyword>
<organism evidence="1 2">
    <name type="scientific">Acaulospora morrowiae</name>
    <dbReference type="NCBI Taxonomy" id="94023"/>
    <lineage>
        <taxon>Eukaryota</taxon>
        <taxon>Fungi</taxon>
        <taxon>Fungi incertae sedis</taxon>
        <taxon>Mucoromycota</taxon>
        <taxon>Glomeromycotina</taxon>
        <taxon>Glomeromycetes</taxon>
        <taxon>Diversisporales</taxon>
        <taxon>Acaulosporaceae</taxon>
        <taxon>Acaulospora</taxon>
    </lineage>
</organism>
<dbReference type="EMBL" id="CAJVPV010004320">
    <property type="protein sequence ID" value="CAG8571002.1"/>
    <property type="molecule type" value="Genomic_DNA"/>
</dbReference>
<comment type="caution">
    <text evidence="1">The sequence shown here is derived from an EMBL/GenBank/DDBJ whole genome shotgun (WGS) entry which is preliminary data.</text>
</comment>
<evidence type="ECO:0000313" key="2">
    <source>
        <dbReference type="Proteomes" id="UP000789342"/>
    </source>
</evidence>
<evidence type="ECO:0000313" key="1">
    <source>
        <dbReference type="EMBL" id="CAG8571002.1"/>
    </source>
</evidence>
<sequence>MSPLITIARAQSPRWSPCLPLKGSKYCGAFSNYSISAAVVTDYNTGGRFDWVARTDNISNFDDLLMQYVKNDYINWEVMNCSNFNSSSIYARYTITMVCAELVEYAMSLQCNQNISYDQSQTDGITIPIPTPTILPNAPTSLPLRRLCNSTCQDHILSLQNLVNRTQTCNNTSIISLTDSVRNWCEQGDNISNDTTCISGDMNEENCELVDRVGTWAKF</sequence>
<gene>
    <name evidence="1" type="ORF">AMORRO_LOCUS6467</name>
</gene>
<reference evidence="1" key="1">
    <citation type="submission" date="2021-06" db="EMBL/GenBank/DDBJ databases">
        <authorList>
            <person name="Kallberg Y."/>
            <person name="Tangrot J."/>
            <person name="Rosling A."/>
        </authorList>
    </citation>
    <scope>NUCLEOTIDE SEQUENCE</scope>
    <source>
        <strain evidence="1">CL551</strain>
    </source>
</reference>
<name>A0A9N9G1M9_9GLOM</name>
<dbReference type="AlphaFoldDB" id="A0A9N9G1M9"/>
<dbReference type="OrthoDB" id="5340910at2759"/>
<accession>A0A9N9G1M9</accession>
<protein>
    <submittedName>
        <fullName evidence="1">7153_t:CDS:1</fullName>
    </submittedName>
</protein>
<dbReference type="Proteomes" id="UP000789342">
    <property type="component" value="Unassembled WGS sequence"/>
</dbReference>